<dbReference type="RefSeq" id="WP_075800440.1">
    <property type="nucleotide sequence ID" value="NZ_CP015584.1"/>
</dbReference>
<name>A0A1L7ALT5_9PROT</name>
<reference evidence="6 8" key="1">
    <citation type="submission" date="2016-05" db="EMBL/GenBank/DDBJ databases">
        <title>Complete Genome and Methylome Analysis of Psychrotrophic Bacterial Isolates from Antarctic Lake Untersee.</title>
        <authorList>
            <person name="Fomenkov A."/>
            <person name="Akimov V.N."/>
            <person name="Vasilyeva L.V."/>
            <person name="Andersen D."/>
            <person name="Vincze T."/>
            <person name="Roberts R.J."/>
        </authorList>
    </citation>
    <scope>NUCLEOTIDE SEQUENCE [LARGE SCALE GENOMIC DNA]</scope>
    <source>
        <strain evidence="6 8">U14-5</strain>
    </source>
</reference>
<dbReference type="PROSITE" id="PS50931">
    <property type="entry name" value="HTH_LYSR"/>
    <property type="match status" value="1"/>
</dbReference>
<evidence type="ECO:0000256" key="3">
    <source>
        <dbReference type="ARBA" id="ARBA00023125"/>
    </source>
</evidence>
<keyword evidence="3" id="KW-0238">DNA-binding</keyword>
<keyword evidence="9" id="KW-1185">Reference proteome</keyword>
<evidence type="ECO:0000256" key="1">
    <source>
        <dbReference type="ARBA" id="ARBA00009437"/>
    </source>
</evidence>
<dbReference type="Proteomes" id="UP001258945">
    <property type="component" value="Unassembled WGS sequence"/>
</dbReference>
<evidence type="ECO:0000313" key="8">
    <source>
        <dbReference type="Proteomes" id="UP000185494"/>
    </source>
</evidence>
<dbReference type="EMBL" id="CP015584">
    <property type="protein sequence ID" value="APT59731.1"/>
    <property type="molecule type" value="Genomic_DNA"/>
</dbReference>
<dbReference type="Pfam" id="PF00126">
    <property type="entry name" value="HTH_1"/>
    <property type="match status" value="1"/>
</dbReference>
<accession>A0A1L7ALT5</accession>
<dbReference type="STRING" id="257708.RGI145_20635"/>
<dbReference type="InterPro" id="IPR036390">
    <property type="entry name" value="WH_DNA-bd_sf"/>
</dbReference>
<gene>
    <name evidence="6" type="ORF">RGI145_20635</name>
    <name evidence="7" type="ORF">RQ831_17000</name>
</gene>
<evidence type="ECO:0000313" key="6">
    <source>
        <dbReference type="EMBL" id="APT59731.1"/>
    </source>
</evidence>
<evidence type="ECO:0000313" key="9">
    <source>
        <dbReference type="Proteomes" id="UP001258945"/>
    </source>
</evidence>
<evidence type="ECO:0000259" key="5">
    <source>
        <dbReference type="PROSITE" id="PS50931"/>
    </source>
</evidence>
<proteinExistence type="inferred from homology"/>
<dbReference type="KEGG" id="rgi:RGI145_20635"/>
<dbReference type="Gene3D" id="1.10.10.10">
    <property type="entry name" value="Winged helix-like DNA-binding domain superfamily/Winged helix DNA-binding domain"/>
    <property type="match status" value="1"/>
</dbReference>
<protein>
    <submittedName>
        <fullName evidence="6">LysR family transcriptional regulator</fullName>
    </submittedName>
</protein>
<reference evidence="7 9" key="2">
    <citation type="journal article" date="2019" name="Microb. Pathog.">
        <title>Comparison of VITEK 2, MALDI-TOF MS, 16S rRNA gene sequencing, and whole-genome sequencing for identification of Roseomonas mucosa.</title>
        <authorList>
            <person name="Rudolph W.W."/>
            <person name="Gunzer F."/>
            <person name="Trauth M."/>
            <person name="Bunk B."/>
            <person name="Bigge R."/>
            <person name="Schrottner P."/>
        </authorList>
    </citation>
    <scope>NUCLEOTIDE SEQUENCE [LARGE SCALE GENOMIC DNA]</scope>
    <source>
        <strain evidence="7 9">DSM 103800</strain>
    </source>
</reference>
<dbReference type="InterPro" id="IPR000847">
    <property type="entry name" value="LysR_HTH_N"/>
</dbReference>
<evidence type="ECO:0000313" key="7">
    <source>
        <dbReference type="EMBL" id="MDT8332756.1"/>
    </source>
</evidence>
<sequence>MVTLKQLEALHWIAELGSFERAATQLNTTQSTVSKRIQQLEVAMGKPLFDRTQRGARLTEWAEQLLVIGREMLALQDQLSELRNGGPMPARRLRLGVTELCAITWLPKLISALSETYPAVTIEPEVDLSRNLHERLADGSMDLIIAPEGLADVDMVAAHLADVQNVWMARPGLVTRTDPITMQDLSSYPILIQGRGSGSGLFFEKWFRSEGFPLKRTLATDSLMAMVGLTVAGLGISYLPQQCFGSLVRDGKLAIITTKPPLPPVPYAAIFRADRPNAFISSVVEVARSVCDYARYLHD</sequence>
<evidence type="ECO:0000256" key="4">
    <source>
        <dbReference type="ARBA" id="ARBA00023163"/>
    </source>
</evidence>
<dbReference type="PRINTS" id="PR00039">
    <property type="entry name" value="HTHLYSR"/>
</dbReference>
<dbReference type="SUPFAM" id="SSF46785">
    <property type="entry name" value="Winged helix' DNA-binding domain"/>
    <property type="match status" value="1"/>
</dbReference>
<comment type="similarity">
    <text evidence="1">Belongs to the LysR transcriptional regulatory family.</text>
</comment>
<dbReference type="InterPro" id="IPR005119">
    <property type="entry name" value="LysR_subst-bd"/>
</dbReference>
<dbReference type="SUPFAM" id="SSF53850">
    <property type="entry name" value="Periplasmic binding protein-like II"/>
    <property type="match status" value="1"/>
</dbReference>
<evidence type="ECO:0000256" key="2">
    <source>
        <dbReference type="ARBA" id="ARBA00023015"/>
    </source>
</evidence>
<organism evidence="6 8">
    <name type="scientific">Roseomonas gilardii</name>
    <dbReference type="NCBI Taxonomy" id="257708"/>
    <lineage>
        <taxon>Bacteria</taxon>
        <taxon>Pseudomonadati</taxon>
        <taxon>Pseudomonadota</taxon>
        <taxon>Alphaproteobacteria</taxon>
        <taxon>Acetobacterales</taxon>
        <taxon>Roseomonadaceae</taxon>
        <taxon>Roseomonas</taxon>
    </lineage>
</organism>
<reference evidence="7" key="3">
    <citation type="submission" date="2023-09" db="EMBL/GenBank/DDBJ databases">
        <authorList>
            <person name="Schober I."/>
            <person name="Bunk B."/>
        </authorList>
    </citation>
    <scope>NUCLEOTIDE SEQUENCE</scope>
    <source>
        <strain evidence="7">DSM 103800</strain>
    </source>
</reference>
<dbReference type="EMBL" id="JAVVDO010000035">
    <property type="protein sequence ID" value="MDT8332756.1"/>
    <property type="molecule type" value="Genomic_DNA"/>
</dbReference>
<dbReference type="PANTHER" id="PTHR30126:SF77">
    <property type="entry name" value="TRANSCRIPTIONAL REGULATORY PROTEIN"/>
    <property type="match status" value="1"/>
</dbReference>
<dbReference type="Gene3D" id="3.40.190.290">
    <property type="match status" value="1"/>
</dbReference>
<dbReference type="GO" id="GO:0000976">
    <property type="term" value="F:transcription cis-regulatory region binding"/>
    <property type="evidence" value="ECO:0007669"/>
    <property type="project" value="TreeGrafter"/>
</dbReference>
<dbReference type="AlphaFoldDB" id="A0A1L7ALT5"/>
<dbReference type="Proteomes" id="UP000185494">
    <property type="component" value="Chromosome 2"/>
</dbReference>
<dbReference type="InterPro" id="IPR036388">
    <property type="entry name" value="WH-like_DNA-bd_sf"/>
</dbReference>
<keyword evidence="2" id="KW-0805">Transcription regulation</keyword>
<dbReference type="Pfam" id="PF03466">
    <property type="entry name" value="LysR_substrate"/>
    <property type="match status" value="1"/>
</dbReference>
<dbReference type="GO" id="GO:0003700">
    <property type="term" value="F:DNA-binding transcription factor activity"/>
    <property type="evidence" value="ECO:0007669"/>
    <property type="project" value="InterPro"/>
</dbReference>
<keyword evidence="4" id="KW-0804">Transcription</keyword>
<feature type="domain" description="HTH lysR-type" evidence="5">
    <location>
        <begin position="2"/>
        <end position="59"/>
    </location>
</feature>
<dbReference type="PANTHER" id="PTHR30126">
    <property type="entry name" value="HTH-TYPE TRANSCRIPTIONAL REGULATOR"/>
    <property type="match status" value="1"/>
</dbReference>
<dbReference type="CDD" id="cd05466">
    <property type="entry name" value="PBP2_LTTR_substrate"/>
    <property type="match status" value="1"/>
</dbReference>